<dbReference type="AlphaFoldDB" id="A0A6J4PAL2"/>
<evidence type="ECO:0000313" key="1">
    <source>
        <dbReference type="EMBL" id="CAA9410875.1"/>
    </source>
</evidence>
<sequence>MAEMLAGFNSGYIKFETENQMAGKITVEDYAREALK</sequence>
<organism evidence="1">
    <name type="scientific">uncultured Pyrinomonadaceae bacterium</name>
    <dbReference type="NCBI Taxonomy" id="2283094"/>
    <lineage>
        <taxon>Bacteria</taxon>
        <taxon>Pseudomonadati</taxon>
        <taxon>Acidobacteriota</taxon>
        <taxon>Blastocatellia</taxon>
        <taxon>Blastocatellales</taxon>
        <taxon>Pyrinomonadaceae</taxon>
        <taxon>environmental samples</taxon>
    </lineage>
</organism>
<dbReference type="EMBL" id="CADCUR010000208">
    <property type="protein sequence ID" value="CAA9410875.1"/>
    <property type="molecule type" value="Genomic_DNA"/>
</dbReference>
<reference evidence="1" key="1">
    <citation type="submission" date="2020-02" db="EMBL/GenBank/DDBJ databases">
        <authorList>
            <person name="Meier V. D."/>
        </authorList>
    </citation>
    <scope>NUCLEOTIDE SEQUENCE</scope>
    <source>
        <strain evidence="1">AVDCRST_MAG74</strain>
    </source>
</reference>
<protein>
    <submittedName>
        <fullName evidence="1">Uncharacterized protein</fullName>
    </submittedName>
</protein>
<proteinExistence type="predicted"/>
<name>A0A6J4PAL2_9BACT</name>
<accession>A0A6J4PAL2</accession>
<gene>
    <name evidence="1" type="ORF">AVDCRST_MAG74-2276</name>
</gene>